<gene>
    <name evidence="3" type="ORF">CYCCA115_LOCUS5742</name>
</gene>
<reference evidence="3" key="1">
    <citation type="submission" date="2023-08" db="EMBL/GenBank/DDBJ databases">
        <authorList>
            <person name="Audoor S."/>
            <person name="Bilcke G."/>
        </authorList>
    </citation>
    <scope>NUCLEOTIDE SEQUENCE</scope>
</reference>
<evidence type="ECO:0000256" key="1">
    <source>
        <dbReference type="SAM" id="MobiDB-lite"/>
    </source>
</evidence>
<feature type="domain" description="Helicase-associated" evidence="2">
    <location>
        <begin position="271"/>
        <end position="338"/>
    </location>
</feature>
<feature type="region of interest" description="Disordered" evidence="1">
    <location>
        <begin position="1"/>
        <end position="30"/>
    </location>
</feature>
<accession>A0AAD2CKK3</accession>
<dbReference type="PANTHER" id="PTHR33418">
    <property type="entry name" value="HELICASE-ASSOCIATED"/>
    <property type="match status" value="1"/>
</dbReference>
<feature type="compositionally biased region" description="Low complexity" evidence="1">
    <location>
        <begin position="10"/>
        <end position="25"/>
    </location>
</feature>
<dbReference type="AlphaFoldDB" id="A0AAD2CKK3"/>
<organism evidence="3 4">
    <name type="scientific">Cylindrotheca closterium</name>
    <dbReference type="NCBI Taxonomy" id="2856"/>
    <lineage>
        <taxon>Eukaryota</taxon>
        <taxon>Sar</taxon>
        <taxon>Stramenopiles</taxon>
        <taxon>Ochrophyta</taxon>
        <taxon>Bacillariophyta</taxon>
        <taxon>Bacillariophyceae</taxon>
        <taxon>Bacillariophycidae</taxon>
        <taxon>Bacillariales</taxon>
        <taxon>Bacillariaceae</taxon>
        <taxon>Cylindrotheca</taxon>
    </lineage>
</organism>
<dbReference type="EMBL" id="CAKOGP040000668">
    <property type="protein sequence ID" value="CAJ1937634.1"/>
    <property type="molecule type" value="Genomic_DNA"/>
</dbReference>
<protein>
    <recommendedName>
        <fullName evidence="2">Helicase-associated domain-containing protein</fullName>
    </recommendedName>
</protein>
<dbReference type="Pfam" id="PF03457">
    <property type="entry name" value="HA"/>
    <property type="match status" value="2"/>
</dbReference>
<dbReference type="InterPro" id="IPR005114">
    <property type="entry name" value="Helicase_assoc"/>
</dbReference>
<evidence type="ECO:0000313" key="4">
    <source>
        <dbReference type="Proteomes" id="UP001295423"/>
    </source>
</evidence>
<sequence length="351" mass="41100">MPKDFSSKPLQQLQLQQQQQQQQQQPMEDSLMSLLQFPSQMGVEGQSFAPFNEHLDSFCDPFDDPDMEPLPLGPGIANDCFQQQQQQQQQQVKPMEAPSLESLMALNDLQQLQQANLILENNNPMQFLSSILDPIVQISAGSKRNFENTSSFQQQQQKQQEQEQVVEETCVNKRQKLDYQFENDNEESIARFRPYQENQWRIQFKKLIEFKLKNGHCCVPHSFPEDPILARWVKRQRYQYKKLNEKDPSSTMTTRRIEELESVGFVWHSHAAAWMEKLNDLKAFKAQTGHCNVPSHYPENVQLSTWVKCQRRQYKLYISGASSNMTVQRFEALEDLGFVFDIRNKSSKKKK</sequence>
<keyword evidence="4" id="KW-1185">Reference proteome</keyword>
<evidence type="ECO:0000313" key="3">
    <source>
        <dbReference type="EMBL" id="CAJ1937634.1"/>
    </source>
</evidence>
<proteinExistence type="predicted"/>
<dbReference type="PANTHER" id="PTHR33418:SF1">
    <property type="entry name" value="HELICASE-ASSOCIATED DOMAIN-CONTAINING PROTEIN"/>
    <property type="match status" value="1"/>
</dbReference>
<comment type="caution">
    <text evidence="3">The sequence shown here is derived from an EMBL/GenBank/DDBJ whole genome shotgun (WGS) entry which is preliminary data.</text>
</comment>
<feature type="domain" description="Helicase-associated" evidence="2">
    <location>
        <begin position="196"/>
        <end position="265"/>
    </location>
</feature>
<dbReference type="Gene3D" id="6.10.140.530">
    <property type="match status" value="2"/>
</dbReference>
<name>A0AAD2CKK3_9STRA</name>
<dbReference type="Proteomes" id="UP001295423">
    <property type="component" value="Unassembled WGS sequence"/>
</dbReference>
<evidence type="ECO:0000259" key="2">
    <source>
        <dbReference type="Pfam" id="PF03457"/>
    </source>
</evidence>